<dbReference type="Gene3D" id="3.30.460.10">
    <property type="entry name" value="Beta Polymerase, domain 2"/>
    <property type="match status" value="1"/>
</dbReference>
<dbReference type="InterPro" id="IPR043519">
    <property type="entry name" value="NT_sf"/>
</dbReference>
<dbReference type="CDD" id="cd05402">
    <property type="entry name" value="NT_PAP_TUTase"/>
    <property type="match status" value="1"/>
</dbReference>
<feature type="compositionally biased region" description="Basic and acidic residues" evidence="3">
    <location>
        <begin position="26"/>
        <end position="38"/>
    </location>
</feature>
<dbReference type="InterPro" id="IPR054708">
    <property type="entry name" value="MTPAP-like_central"/>
</dbReference>
<gene>
    <name evidence="6" type="ORF">M0813_21510</name>
</gene>
<evidence type="ECO:0000259" key="4">
    <source>
        <dbReference type="Pfam" id="PF03828"/>
    </source>
</evidence>
<evidence type="ECO:0000313" key="7">
    <source>
        <dbReference type="Proteomes" id="UP001150062"/>
    </source>
</evidence>
<keyword evidence="7" id="KW-1185">Reference proteome</keyword>
<comment type="caution">
    <text evidence="6">The sequence shown here is derived from an EMBL/GenBank/DDBJ whole genome shotgun (WGS) entry which is preliminary data.</text>
</comment>
<dbReference type="PANTHER" id="PTHR23092:SF15">
    <property type="entry name" value="INACTIVE NON-CANONICAL POLY(A) RNA POLYMERASE PROTEIN TRF4-2-RELATED"/>
    <property type="match status" value="1"/>
</dbReference>
<evidence type="ECO:0000313" key="6">
    <source>
        <dbReference type="EMBL" id="KAJ6244246.1"/>
    </source>
</evidence>
<keyword evidence="2" id="KW-0460">Magnesium</keyword>
<dbReference type="Pfam" id="PF03828">
    <property type="entry name" value="PAP_assoc"/>
    <property type="match status" value="1"/>
</dbReference>
<dbReference type="InterPro" id="IPR045862">
    <property type="entry name" value="Trf4-like"/>
</dbReference>
<organism evidence="6 7">
    <name type="scientific">Anaeramoeba flamelloides</name>
    <dbReference type="NCBI Taxonomy" id="1746091"/>
    <lineage>
        <taxon>Eukaryota</taxon>
        <taxon>Metamonada</taxon>
        <taxon>Anaeramoebidae</taxon>
        <taxon>Anaeramoeba</taxon>
    </lineage>
</organism>
<feature type="region of interest" description="Disordered" evidence="3">
    <location>
        <begin position="25"/>
        <end position="67"/>
    </location>
</feature>
<name>A0ABQ8YI37_9EUKA</name>
<sequence>MSKTNKLSKKQQALESLFQLYQEMSDQVKRTKTNDNKNKNKNNNKNETQNKSKTQNKNQKNKQTKQEEIRSCIVFKPTLRWEPIYKYSHLDPTLKLHGEIMDFYEAIKPTEQNQRTRDKIVREITKIVKSKWKESTIEIYGSYASGCYLPFSDIDLTVLIPSTVQSCEELVQRLGSILRSKKNQKKFKEVVVIKTAKVPIVKLKDKENEISIDISFNLKNCRKAVELTKLQIQTYPPLLPLLLLIKFFLKQHNLNEPFYGGIGSYSLMLMIVSHLQMHPCVNEFPTIANLGTLLIDFFDLYAKFNYITTGISINNNGYYFNKQIVGVFDFTQPHLPYVQDPLDSKNNTTRSSYGILECREAFASAYKSLAQHASLKPILNINNYNNNKQLEDEYKEEYYPQKRLRKNRNQLNQKF</sequence>
<dbReference type="PANTHER" id="PTHR23092">
    <property type="entry name" value="POLY(A) RNA POLYMERASE"/>
    <property type="match status" value="1"/>
</dbReference>
<dbReference type="Pfam" id="PF22600">
    <property type="entry name" value="MTPAP-like_central"/>
    <property type="match status" value="1"/>
</dbReference>
<evidence type="ECO:0000256" key="2">
    <source>
        <dbReference type="ARBA" id="ARBA00022842"/>
    </source>
</evidence>
<evidence type="ECO:0000256" key="3">
    <source>
        <dbReference type="SAM" id="MobiDB-lite"/>
    </source>
</evidence>
<dbReference type="Gene3D" id="1.10.1410.10">
    <property type="match status" value="1"/>
</dbReference>
<evidence type="ECO:0000259" key="5">
    <source>
        <dbReference type="Pfam" id="PF22600"/>
    </source>
</evidence>
<protein>
    <submittedName>
        <fullName evidence="6">Inactive non-canonical poly(A) RNA polymerase protein trf4-2-related</fullName>
    </submittedName>
</protein>
<dbReference type="SUPFAM" id="SSF81631">
    <property type="entry name" value="PAP/OAS1 substrate-binding domain"/>
    <property type="match status" value="1"/>
</dbReference>
<evidence type="ECO:0000256" key="1">
    <source>
        <dbReference type="ARBA" id="ARBA00022723"/>
    </source>
</evidence>
<feature type="compositionally biased region" description="Low complexity" evidence="3">
    <location>
        <begin position="41"/>
        <end position="58"/>
    </location>
</feature>
<reference evidence="6" key="1">
    <citation type="submission" date="2022-08" db="EMBL/GenBank/DDBJ databases">
        <title>Novel sulfate-reducing endosymbionts in the free-living metamonad Anaeramoeba.</title>
        <authorList>
            <person name="Jerlstrom-Hultqvist J."/>
            <person name="Cepicka I."/>
            <person name="Gallot-Lavallee L."/>
            <person name="Salas-Leiva D."/>
            <person name="Curtis B.A."/>
            <person name="Zahonova K."/>
            <person name="Pipaliya S."/>
            <person name="Dacks J."/>
            <person name="Roger A.J."/>
        </authorList>
    </citation>
    <scope>NUCLEOTIDE SEQUENCE</scope>
    <source>
        <strain evidence="6">Schooner1</strain>
    </source>
</reference>
<dbReference type="EMBL" id="JAOAOG010000166">
    <property type="protein sequence ID" value="KAJ6244246.1"/>
    <property type="molecule type" value="Genomic_DNA"/>
</dbReference>
<proteinExistence type="predicted"/>
<feature type="domain" description="PAP-associated" evidence="4">
    <location>
        <begin position="289"/>
        <end position="346"/>
    </location>
</feature>
<keyword evidence="1" id="KW-0479">Metal-binding</keyword>
<dbReference type="Proteomes" id="UP001150062">
    <property type="component" value="Unassembled WGS sequence"/>
</dbReference>
<dbReference type="SUPFAM" id="SSF81301">
    <property type="entry name" value="Nucleotidyltransferase"/>
    <property type="match status" value="1"/>
</dbReference>
<accession>A0ABQ8YI37</accession>
<feature type="domain" description="Poly(A) RNA polymerase mitochondrial-like central palm" evidence="5">
    <location>
        <begin position="96"/>
        <end position="220"/>
    </location>
</feature>
<dbReference type="InterPro" id="IPR002058">
    <property type="entry name" value="PAP_assoc"/>
</dbReference>